<dbReference type="Proteomes" id="UP000245293">
    <property type="component" value="Unassembled WGS sequence"/>
</dbReference>
<dbReference type="Pfam" id="PF13505">
    <property type="entry name" value="OMP_b-brl"/>
    <property type="match status" value="1"/>
</dbReference>
<proteinExistence type="inferred from homology"/>
<protein>
    <submittedName>
        <fullName evidence="7">Porin family protein</fullName>
    </submittedName>
</protein>
<name>A0A2V1P4L6_9RHOB</name>
<evidence type="ECO:0000256" key="2">
    <source>
        <dbReference type="ARBA" id="ARBA00022729"/>
    </source>
</evidence>
<evidence type="ECO:0000259" key="6">
    <source>
        <dbReference type="Pfam" id="PF13505"/>
    </source>
</evidence>
<comment type="similarity">
    <text evidence="4">Belongs to the Omp25/RopB family.</text>
</comment>
<dbReference type="InterPro" id="IPR027385">
    <property type="entry name" value="Beta-barrel_OMP"/>
</dbReference>
<dbReference type="GO" id="GO:0016020">
    <property type="term" value="C:membrane"/>
    <property type="evidence" value="ECO:0007669"/>
    <property type="project" value="UniProtKB-SubCell"/>
</dbReference>
<evidence type="ECO:0000256" key="5">
    <source>
        <dbReference type="SAM" id="SignalP"/>
    </source>
</evidence>
<evidence type="ECO:0000256" key="3">
    <source>
        <dbReference type="ARBA" id="ARBA00023136"/>
    </source>
</evidence>
<keyword evidence="8" id="KW-1185">Reference proteome</keyword>
<dbReference type="PANTHER" id="PTHR34001:SF3">
    <property type="entry name" value="BLL7405 PROTEIN"/>
    <property type="match status" value="1"/>
</dbReference>
<dbReference type="InterPro" id="IPR051692">
    <property type="entry name" value="OMP-like"/>
</dbReference>
<evidence type="ECO:0000256" key="1">
    <source>
        <dbReference type="ARBA" id="ARBA00004370"/>
    </source>
</evidence>
<comment type="subcellular location">
    <subcellularLocation>
        <location evidence="1">Membrane</location>
    </subcellularLocation>
</comment>
<evidence type="ECO:0000313" key="7">
    <source>
        <dbReference type="EMBL" id="PWG16357.1"/>
    </source>
</evidence>
<evidence type="ECO:0000313" key="8">
    <source>
        <dbReference type="Proteomes" id="UP000245293"/>
    </source>
</evidence>
<comment type="caution">
    <text evidence="7">The sequence shown here is derived from an EMBL/GenBank/DDBJ whole genome shotgun (WGS) entry which is preliminary data.</text>
</comment>
<dbReference type="EMBL" id="QETF01000014">
    <property type="protein sequence ID" value="PWG16357.1"/>
    <property type="molecule type" value="Genomic_DNA"/>
</dbReference>
<dbReference type="RefSeq" id="WP_109389275.1">
    <property type="nucleotide sequence ID" value="NZ_QETF01000014.1"/>
</dbReference>
<dbReference type="AlphaFoldDB" id="A0A2V1P4L6"/>
<organism evidence="7 8">
    <name type="scientific">Salibaculum griseiflavum</name>
    <dbReference type="NCBI Taxonomy" id="1914409"/>
    <lineage>
        <taxon>Bacteria</taxon>
        <taxon>Pseudomonadati</taxon>
        <taxon>Pseudomonadota</taxon>
        <taxon>Alphaproteobacteria</taxon>
        <taxon>Rhodobacterales</taxon>
        <taxon>Roseobacteraceae</taxon>
        <taxon>Salibaculum</taxon>
    </lineage>
</organism>
<dbReference type="PANTHER" id="PTHR34001">
    <property type="entry name" value="BLL7405 PROTEIN"/>
    <property type="match status" value="1"/>
</dbReference>
<feature type="signal peptide" evidence="5">
    <location>
        <begin position="1"/>
        <end position="22"/>
    </location>
</feature>
<evidence type="ECO:0000256" key="4">
    <source>
        <dbReference type="ARBA" id="ARBA00038306"/>
    </source>
</evidence>
<keyword evidence="2 5" id="KW-0732">Signal</keyword>
<dbReference type="Gene3D" id="2.40.160.20">
    <property type="match status" value="1"/>
</dbReference>
<accession>A0A2V1P4L6</accession>
<gene>
    <name evidence="7" type="ORF">DFK10_12000</name>
</gene>
<dbReference type="SUPFAM" id="SSF56925">
    <property type="entry name" value="OMPA-like"/>
    <property type="match status" value="1"/>
</dbReference>
<feature type="domain" description="Outer membrane protein beta-barrel" evidence="6">
    <location>
        <begin position="38"/>
        <end position="202"/>
    </location>
</feature>
<sequence length="202" mass="20589">MRRSLIATTTALTMVGLTPAFAGSMSEPAAEPAPAPVAAPAPVSMGGDWTGFYAGGSLGYADATGTDGFDDSPTGLTYGGFAGYDYDFGNFVLGGELEISGFDVTEETLGLDVDSVTRLKVRAGYDAGNALPYLTAGGARLATSGAIDDSGNGVFYGAGLDYRVGGNMRVGGEVLKHRFDDYAGSGIDVDATTIGARVAFEF</sequence>
<keyword evidence="3" id="KW-0472">Membrane</keyword>
<dbReference type="OrthoDB" id="268975at2"/>
<reference evidence="8" key="1">
    <citation type="submission" date="2018-05" db="EMBL/GenBank/DDBJ databases">
        <authorList>
            <person name="Du Z."/>
            <person name="Wang X."/>
        </authorList>
    </citation>
    <scope>NUCLEOTIDE SEQUENCE [LARGE SCALE GENOMIC DNA]</scope>
    <source>
        <strain evidence="8">WDS4C29</strain>
    </source>
</reference>
<dbReference type="InterPro" id="IPR011250">
    <property type="entry name" value="OMP/PagP_B-barrel"/>
</dbReference>
<feature type="chain" id="PRO_5015960818" evidence="5">
    <location>
        <begin position="23"/>
        <end position="202"/>
    </location>
</feature>